<dbReference type="EMBL" id="JADCNM010000007">
    <property type="protein sequence ID" value="KAG0474367.1"/>
    <property type="molecule type" value="Genomic_DNA"/>
</dbReference>
<organism evidence="1 2">
    <name type="scientific">Vanilla planifolia</name>
    <name type="common">Vanilla</name>
    <dbReference type="NCBI Taxonomy" id="51239"/>
    <lineage>
        <taxon>Eukaryota</taxon>
        <taxon>Viridiplantae</taxon>
        <taxon>Streptophyta</taxon>
        <taxon>Embryophyta</taxon>
        <taxon>Tracheophyta</taxon>
        <taxon>Spermatophyta</taxon>
        <taxon>Magnoliopsida</taxon>
        <taxon>Liliopsida</taxon>
        <taxon>Asparagales</taxon>
        <taxon>Orchidaceae</taxon>
        <taxon>Vanilloideae</taxon>
        <taxon>Vanilleae</taxon>
        <taxon>Vanilla</taxon>
    </lineage>
</organism>
<dbReference type="AlphaFoldDB" id="A0A835UUE2"/>
<dbReference type="Proteomes" id="UP000639772">
    <property type="component" value="Chromosome 7"/>
</dbReference>
<protein>
    <submittedName>
        <fullName evidence="1">Uncharacterized protein</fullName>
    </submittedName>
</protein>
<accession>A0A835UUE2</accession>
<gene>
    <name evidence="1" type="ORF">HPP92_014053</name>
</gene>
<proteinExistence type="predicted"/>
<reference evidence="1 2" key="1">
    <citation type="journal article" date="2020" name="Nat. Food">
        <title>A phased Vanilla planifolia genome enables genetic improvement of flavour and production.</title>
        <authorList>
            <person name="Hasing T."/>
            <person name="Tang H."/>
            <person name="Brym M."/>
            <person name="Khazi F."/>
            <person name="Huang T."/>
            <person name="Chambers A.H."/>
        </authorList>
    </citation>
    <scope>NUCLEOTIDE SEQUENCE [LARGE SCALE GENOMIC DNA]</scope>
    <source>
        <tissue evidence="1">Leaf</tissue>
    </source>
</reference>
<comment type="caution">
    <text evidence="1">The sequence shown here is derived from an EMBL/GenBank/DDBJ whole genome shotgun (WGS) entry which is preliminary data.</text>
</comment>
<evidence type="ECO:0000313" key="2">
    <source>
        <dbReference type="Proteomes" id="UP000639772"/>
    </source>
</evidence>
<name>A0A835UUE2_VANPL</name>
<sequence>MRSDRVRFLPFWGEAKFIHGSFRLAGYGLMIVGGTHVPCLVCLTNLVGRLATGLLQYGNRRTLADVVD</sequence>
<evidence type="ECO:0000313" key="1">
    <source>
        <dbReference type="EMBL" id="KAG0474367.1"/>
    </source>
</evidence>